<protein>
    <submittedName>
        <fullName evidence="1">Uncharacterized protein</fullName>
    </submittedName>
</protein>
<comment type="caution">
    <text evidence="1">The sequence shown here is derived from an EMBL/GenBank/DDBJ whole genome shotgun (WGS) entry which is preliminary data.</text>
</comment>
<reference evidence="1" key="1">
    <citation type="submission" date="2021-06" db="EMBL/GenBank/DDBJ databases">
        <title>Collection of gut derived symbiotic bacterial strains cultured from healthy donors.</title>
        <authorList>
            <person name="Lin H."/>
            <person name="Littmann E."/>
            <person name="Pamer E.G."/>
        </authorList>
    </citation>
    <scope>NUCLEOTIDE SEQUENCE</scope>
    <source>
        <strain evidence="1">MSK.21.60</strain>
    </source>
</reference>
<proteinExistence type="predicted"/>
<gene>
    <name evidence="1" type="ORF">KSW80_00120</name>
</gene>
<dbReference type="Proteomes" id="UP001196316">
    <property type="component" value="Unassembled WGS sequence"/>
</dbReference>
<name>A0AAW4N5U7_9BACT</name>
<dbReference type="AlphaFoldDB" id="A0AAW4N5U7"/>
<evidence type="ECO:0000313" key="1">
    <source>
        <dbReference type="EMBL" id="MBV3406830.1"/>
    </source>
</evidence>
<dbReference type="RefSeq" id="WP_022121079.1">
    <property type="nucleotide sequence ID" value="NZ_JAHOEK010000002.1"/>
</dbReference>
<sequence length="49" mass="5269">MEKFFELSEEVMDSLTDENMALIVGGTAASEDTVNNGTGCGCPIDNKHF</sequence>
<evidence type="ECO:0000313" key="2">
    <source>
        <dbReference type="Proteomes" id="UP001196316"/>
    </source>
</evidence>
<dbReference type="EMBL" id="JAHOEP010000001">
    <property type="protein sequence ID" value="MBV3406830.1"/>
    <property type="molecule type" value="Genomic_DNA"/>
</dbReference>
<accession>A0AAW4N5U7</accession>
<organism evidence="1 2">
    <name type="scientific">Segatella copri</name>
    <dbReference type="NCBI Taxonomy" id="165179"/>
    <lineage>
        <taxon>Bacteria</taxon>
        <taxon>Pseudomonadati</taxon>
        <taxon>Bacteroidota</taxon>
        <taxon>Bacteroidia</taxon>
        <taxon>Bacteroidales</taxon>
        <taxon>Prevotellaceae</taxon>
        <taxon>Segatella</taxon>
    </lineage>
</organism>